<evidence type="ECO:0000313" key="3">
    <source>
        <dbReference type="Proteomes" id="UP000781958"/>
    </source>
</evidence>
<organism evidence="2 3">
    <name type="scientific">Azospirillum rugosum</name>
    <dbReference type="NCBI Taxonomy" id="416170"/>
    <lineage>
        <taxon>Bacteria</taxon>
        <taxon>Pseudomonadati</taxon>
        <taxon>Pseudomonadota</taxon>
        <taxon>Alphaproteobacteria</taxon>
        <taxon>Rhodospirillales</taxon>
        <taxon>Azospirillaceae</taxon>
        <taxon>Azospirillum</taxon>
    </lineage>
</organism>
<accession>A0ABS4SPX1</accession>
<gene>
    <name evidence="2" type="ORF">J2851_004380</name>
</gene>
<keyword evidence="3" id="KW-1185">Reference proteome</keyword>
<reference evidence="2 3" key="1">
    <citation type="submission" date="2021-03" db="EMBL/GenBank/DDBJ databases">
        <title>Genomic Encyclopedia of Type Strains, Phase III (KMG-III): the genomes of soil and plant-associated and newly described type strains.</title>
        <authorList>
            <person name="Whitman W."/>
        </authorList>
    </citation>
    <scope>NUCLEOTIDE SEQUENCE [LARGE SCALE GENOMIC DNA]</scope>
    <source>
        <strain evidence="2 3">IMMIB AFH-6</strain>
    </source>
</reference>
<name>A0ABS4SPX1_9PROT</name>
<sequence>MRRVLAFLRSGLLCAALLGLGPQPAALAAEGPAALPPSVRIKPVMVPVVTRGQVERYTQIEVMLEVANATRLGDVQLAIPRLHDATLRAVYKGIEEGWIVRGNIANMPALRRTINDESVRLFGKDVISRILITPLSRQSSFP</sequence>
<dbReference type="Proteomes" id="UP000781958">
    <property type="component" value="Unassembled WGS sequence"/>
</dbReference>
<feature type="signal peptide" evidence="1">
    <location>
        <begin position="1"/>
        <end position="28"/>
    </location>
</feature>
<comment type="caution">
    <text evidence="2">The sequence shown here is derived from an EMBL/GenBank/DDBJ whole genome shotgun (WGS) entry which is preliminary data.</text>
</comment>
<evidence type="ECO:0000313" key="2">
    <source>
        <dbReference type="EMBL" id="MBP2294590.1"/>
    </source>
</evidence>
<evidence type="ECO:0000256" key="1">
    <source>
        <dbReference type="SAM" id="SignalP"/>
    </source>
</evidence>
<protein>
    <submittedName>
        <fullName evidence="2">Uncharacterized protein</fullName>
    </submittedName>
</protein>
<dbReference type="RefSeq" id="WP_209768828.1">
    <property type="nucleotide sequence ID" value="NZ_JAGINP010000017.1"/>
</dbReference>
<keyword evidence="1" id="KW-0732">Signal</keyword>
<dbReference type="EMBL" id="JAGINP010000017">
    <property type="protein sequence ID" value="MBP2294590.1"/>
    <property type="molecule type" value="Genomic_DNA"/>
</dbReference>
<proteinExistence type="predicted"/>
<feature type="chain" id="PRO_5046660161" evidence="1">
    <location>
        <begin position="29"/>
        <end position="142"/>
    </location>
</feature>